<keyword evidence="4 8" id="KW-0747">Spliceosome</keyword>
<reference evidence="10" key="2">
    <citation type="submission" date="2020-03" db="EMBL/GenBank/DDBJ databases">
        <authorList>
            <person name="Fu F.-F."/>
            <person name="Chen J."/>
        </authorList>
    </citation>
    <scope>NUCLEOTIDE SEQUENCE</scope>
    <source>
        <strain evidence="10">Lc1</strain>
    </source>
</reference>
<feature type="binding site" evidence="8">
    <location>
        <position position="99"/>
    </location>
    <ligand>
        <name>Zn(2+)</name>
        <dbReference type="ChEBI" id="CHEBI:29105"/>
    </ligand>
</feature>
<dbReference type="PANTHER" id="PTHR12111:SF1">
    <property type="entry name" value="SPLICING FACTOR YJU2"/>
    <property type="match status" value="1"/>
</dbReference>
<comment type="subunit">
    <text evidence="8">Component of the spliceosome. Present in the activated B complex, the catalytically activated B* complex which catalyzes the branching, the catalytic step 1 C complex catalyzing the exon ligation, and the postcatalytic P complex containing the ligated exons (mRNA) and the excised lariat intron.</text>
</comment>
<evidence type="ECO:0000256" key="6">
    <source>
        <dbReference type="ARBA" id="ARBA00023187"/>
    </source>
</evidence>
<feature type="compositionally biased region" description="Basic and acidic residues" evidence="9">
    <location>
        <begin position="268"/>
        <end position="278"/>
    </location>
</feature>
<organism evidence="10 11">
    <name type="scientific">Colletotrichum gloeosporioides</name>
    <name type="common">Anthracnose fungus</name>
    <name type="synonym">Glomerella cingulata</name>
    <dbReference type="NCBI Taxonomy" id="474922"/>
    <lineage>
        <taxon>Eukaryota</taxon>
        <taxon>Fungi</taxon>
        <taxon>Dikarya</taxon>
        <taxon>Ascomycota</taxon>
        <taxon>Pezizomycotina</taxon>
        <taxon>Sordariomycetes</taxon>
        <taxon>Hypocreomycetidae</taxon>
        <taxon>Glomerellales</taxon>
        <taxon>Glomerellaceae</taxon>
        <taxon>Colletotrichum</taxon>
        <taxon>Colletotrichum gloeosporioides species complex</taxon>
    </lineage>
</organism>
<sequence length="317" mass="36051">MLQKYLRTQPFPNFFLAEDWIPPKHPDTTINLIANDVTLAIINSNTLFSAPNMSERKVISKYYPPTFDPSRLLPVRYRGKAAAPEGQQVRWAAPFSMQCISCGEYIGKGRKFNARKLTLDESYLGAIHIYRLFIRCTQCSREITLRTAPQASDYVCETGAKRITEPWRVGDDKFNDTADGRPDRLEREHEKRENTEKTMMEDLEEEAVANETRMAVADALDEVRARNARLERLRRDGITVGKDAAVAADQKDQEDARRAFYFHAKTKAQSEGHIDTHSLARSRRPPKQNKLLPGLKQAQANAPPTNYSLVDYGSDSD</sequence>
<dbReference type="HAMAP" id="MF_03226">
    <property type="entry name" value="YJU2"/>
    <property type="match status" value="1"/>
</dbReference>
<feature type="region of interest" description="Disordered" evidence="9">
    <location>
        <begin position="171"/>
        <end position="196"/>
    </location>
</feature>
<evidence type="ECO:0000256" key="8">
    <source>
        <dbReference type="HAMAP-Rule" id="MF_03226"/>
    </source>
</evidence>
<dbReference type="InterPro" id="IPR007590">
    <property type="entry name" value="Saf4/Yju2"/>
</dbReference>
<evidence type="ECO:0000256" key="1">
    <source>
        <dbReference type="ARBA" id="ARBA00004123"/>
    </source>
</evidence>
<evidence type="ECO:0000313" key="10">
    <source>
        <dbReference type="EMBL" id="KAF3804105.1"/>
    </source>
</evidence>
<dbReference type="GeneID" id="69015042"/>
<reference evidence="10" key="1">
    <citation type="journal article" date="2020" name="Phytopathology">
        <title>Genome sequence and comparative analysis of Colletotrichum gloeosporioides isolated from Liriodendron leaves.</title>
        <authorList>
            <person name="Fu F.F."/>
            <person name="Hao Z."/>
            <person name="Wang P."/>
            <person name="Lu Y."/>
            <person name="Xue L.J."/>
            <person name="Wei G."/>
            <person name="Tian Y."/>
            <person name="Baishi H."/>
            <person name="Xu H."/>
            <person name="Shi J."/>
            <person name="Cheng T."/>
            <person name="Wang G."/>
            <person name="Yi Y."/>
            <person name="Chen J."/>
        </authorList>
    </citation>
    <scope>NUCLEOTIDE SEQUENCE</scope>
    <source>
        <strain evidence="10">Lc1</strain>
    </source>
</reference>
<feature type="compositionally biased region" description="Polar residues" evidence="9">
    <location>
        <begin position="298"/>
        <end position="308"/>
    </location>
</feature>
<evidence type="ECO:0000256" key="4">
    <source>
        <dbReference type="ARBA" id="ARBA00022728"/>
    </source>
</evidence>
<evidence type="ECO:0000256" key="9">
    <source>
        <dbReference type="SAM" id="MobiDB-lite"/>
    </source>
</evidence>
<name>A0A8H4CHJ5_COLGL</name>
<accession>A0A8H4CHJ5</accession>
<comment type="caution">
    <text evidence="10">The sequence shown here is derived from an EMBL/GenBank/DDBJ whole genome shotgun (WGS) entry which is preliminary data.</text>
</comment>
<dbReference type="EMBL" id="WVTB01000051">
    <property type="protein sequence ID" value="KAF3804105.1"/>
    <property type="molecule type" value="Genomic_DNA"/>
</dbReference>
<gene>
    <name evidence="10" type="ORF">GCG54_00007900</name>
</gene>
<evidence type="ECO:0000256" key="7">
    <source>
        <dbReference type="ARBA" id="ARBA00023242"/>
    </source>
</evidence>
<keyword evidence="5 8" id="KW-0862">Zinc</keyword>
<feature type="region of interest" description="Disordered" evidence="9">
    <location>
        <begin position="267"/>
        <end position="317"/>
    </location>
</feature>
<feature type="binding site" evidence="8">
    <location>
        <position position="136"/>
    </location>
    <ligand>
        <name>Zn(2+)</name>
        <dbReference type="ChEBI" id="CHEBI:29105"/>
    </ligand>
</feature>
<dbReference type="Proteomes" id="UP000613401">
    <property type="component" value="Unassembled WGS sequence"/>
</dbReference>
<comment type="subcellular location">
    <subcellularLocation>
        <location evidence="1 8">Nucleus</location>
    </subcellularLocation>
</comment>
<feature type="binding site" evidence="8">
    <location>
        <position position="139"/>
    </location>
    <ligand>
        <name>Zn(2+)</name>
        <dbReference type="ChEBI" id="CHEBI:29105"/>
    </ligand>
</feature>
<comment type="similarity">
    <text evidence="8">Belongs to the CWC16 family. YJU2 subfamily.</text>
</comment>
<protein>
    <recommendedName>
        <fullName evidence="8">Splicing factor YJU2</fullName>
    </recommendedName>
</protein>
<dbReference type="PANTHER" id="PTHR12111">
    <property type="entry name" value="SPLICING FACTOR YJU2"/>
    <property type="match status" value="1"/>
</dbReference>
<dbReference type="GO" id="GO:0046872">
    <property type="term" value="F:metal ion binding"/>
    <property type="evidence" value="ECO:0007669"/>
    <property type="project" value="UniProtKB-KW"/>
</dbReference>
<evidence type="ECO:0000256" key="5">
    <source>
        <dbReference type="ARBA" id="ARBA00022833"/>
    </source>
</evidence>
<proteinExistence type="inferred from homology"/>
<keyword evidence="11" id="KW-1185">Reference proteome</keyword>
<dbReference type="GO" id="GO:0071006">
    <property type="term" value="C:U2-type catalytic step 1 spliceosome"/>
    <property type="evidence" value="ECO:0007669"/>
    <property type="project" value="UniProtKB-UniRule"/>
</dbReference>
<comment type="function">
    <text evidence="8">Part of the spliceosome which catalyzes two sequential transesterification reactions, first the excision of the non-coding intron from pre-mRNA and then the ligation of the coding exons to form the mature mRNA. Plays a role in stabilizing the structure of the spliceosome catalytic core and docking of the branch helix into the active site, producing 5'-exon and lariat intron-3'-intermediates.</text>
</comment>
<keyword evidence="6" id="KW-0508">mRNA splicing</keyword>
<dbReference type="GO" id="GO:0000349">
    <property type="term" value="P:generation of catalytic spliceosome for first transesterification step"/>
    <property type="evidence" value="ECO:0007669"/>
    <property type="project" value="UniProtKB-UniRule"/>
</dbReference>
<feature type="binding site" evidence="8">
    <location>
        <position position="102"/>
    </location>
    <ligand>
        <name>Zn(2+)</name>
        <dbReference type="ChEBI" id="CHEBI:29105"/>
    </ligand>
</feature>
<evidence type="ECO:0000256" key="2">
    <source>
        <dbReference type="ARBA" id="ARBA00022664"/>
    </source>
</evidence>
<keyword evidence="7 8" id="KW-0539">Nucleus</keyword>
<keyword evidence="2" id="KW-0507">mRNA processing</keyword>
<dbReference type="InterPro" id="IPR043701">
    <property type="entry name" value="Yju2"/>
</dbReference>
<evidence type="ECO:0000313" key="11">
    <source>
        <dbReference type="Proteomes" id="UP000613401"/>
    </source>
</evidence>
<dbReference type="RefSeq" id="XP_045263264.1">
    <property type="nucleotide sequence ID" value="XM_045407875.1"/>
</dbReference>
<dbReference type="Pfam" id="PF04502">
    <property type="entry name" value="Saf4_Yju2"/>
    <property type="match status" value="1"/>
</dbReference>
<keyword evidence="3 8" id="KW-0479">Metal-binding</keyword>
<evidence type="ECO:0000256" key="3">
    <source>
        <dbReference type="ARBA" id="ARBA00022723"/>
    </source>
</evidence>
<dbReference type="AlphaFoldDB" id="A0A8H4CHJ5"/>